<dbReference type="InterPro" id="IPR036770">
    <property type="entry name" value="Ankyrin_rpt-contain_sf"/>
</dbReference>
<evidence type="ECO:0000256" key="2">
    <source>
        <dbReference type="ARBA" id="ARBA00023043"/>
    </source>
</evidence>
<evidence type="ECO:0000256" key="3">
    <source>
        <dbReference type="PROSITE-ProRule" id="PRU00023"/>
    </source>
</evidence>
<dbReference type="OMA" id="NDECLAF"/>
<dbReference type="SUPFAM" id="SSF48403">
    <property type="entry name" value="Ankyrin repeat"/>
    <property type="match status" value="1"/>
</dbReference>
<reference evidence="4" key="1">
    <citation type="submission" date="2025-08" db="UniProtKB">
        <authorList>
            <consortium name="Ensembl"/>
        </authorList>
    </citation>
    <scope>IDENTIFICATION</scope>
</reference>
<dbReference type="InterPro" id="IPR002110">
    <property type="entry name" value="Ankyrin_rpt"/>
</dbReference>
<feature type="repeat" description="ANK" evidence="3">
    <location>
        <begin position="231"/>
        <end position="258"/>
    </location>
</feature>
<evidence type="ECO:0000256" key="1">
    <source>
        <dbReference type="ARBA" id="ARBA00022737"/>
    </source>
</evidence>
<dbReference type="SMART" id="SM00248">
    <property type="entry name" value="ANK"/>
    <property type="match status" value="6"/>
</dbReference>
<dbReference type="AlphaFoldDB" id="A0A672K743"/>
<dbReference type="Pfam" id="PF13637">
    <property type="entry name" value="Ank_4"/>
    <property type="match status" value="1"/>
</dbReference>
<keyword evidence="5" id="KW-1185">Reference proteome</keyword>
<sequence length="258" mass="27817">MPPSEPYPQVIYISSRSFSEDWMSILLSHPLILCCTSLLNMVRRPHCPLSDREGRTALHRASERGHTAVALALAKAGADIRATDLMSKTPLHLAAQNGHESTVKSLVHEEKKSLKNQTTVLHMAATEDDATLILLDKGIDPNINGPKDQTPLHLSALHNQPALMALLLHVGAQINSITQDEFTALHLASQSGNTEAVAQLLEGKADIHVKDKQGRTLLLTSGSDTNATEKEKKTPLHLAAKEGHTKAVSALLAGKSQS</sequence>
<dbReference type="Ensembl" id="ENSSGRT00000007120.1">
    <property type="protein sequence ID" value="ENSSGRP00000006545.1"/>
    <property type="gene ID" value="ENSSGRG00000004432.1"/>
</dbReference>
<reference evidence="4" key="2">
    <citation type="submission" date="2025-09" db="UniProtKB">
        <authorList>
            <consortium name="Ensembl"/>
        </authorList>
    </citation>
    <scope>IDENTIFICATION</scope>
</reference>
<feature type="repeat" description="ANK" evidence="3">
    <location>
        <begin position="147"/>
        <end position="179"/>
    </location>
</feature>
<dbReference type="Pfam" id="PF00023">
    <property type="entry name" value="Ank"/>
    <property type="match status" value="1"/>
</dbReference>
<feature type="repeat" description="ANK" evidence="3">
    <location>
        <begin position="86"/>
        <end position="107"/>
    </location>
</feature>
<dbReference type="Pfam" id="PF12796">
    <property type="entry name" value="Ank_2"/>
    <property type="match status" value="1"/>
</dbReference>
<protein>
    <submittedName>
        <fullName evidence="4">Uncharacterized protein</fullName>
    </submittedName>
</protein>
<dbReference type="PROSITE" id="PS50297">
    <property type="entry name" value="ANK_REP_REGION"/>
    <property type="match status" value="5"/>
</dbReference>
<dbReference type="PANTHER" id="PTHR24173:SF74">
    <property type="entry name" value="ANKYRIN REPEAT DOMAIN-CONTAINING PROTEIN 16"/>
    <property type="match status" value="1"/>
</dbReference>
<dbReference type="Gene3D" id="1.25.40.20">
    <property type="entry name" value="Ankyrin repeat-containing domain"/>
    <property type="match status" value="4"/>
</dbReference>
<name>A0A672K743_SINGR</name>
<organism evidence="4 5">
    <name type="scientific">Sinocyclocheilus grahami</name>
    <name type="common">Dianchi golden-line fish</name>
    <name type="synonym">Barbus grahami</name>
    <dbReference type="NCBI Taxonomy" id="75366"/>
    <lineage>
        <taxon>Eukaryota</taxon>
        <taxon>Metazoa</taxon>
        <taxon>Chordata</taxon>
        <taxon>Craniata</taxon>
        <taxon>Vertebrata</taxon>
        <taxon>Euteleostomi</taxon>
        <taxon>Actinopterygii</taxon>
        <taxon>Neopterygii</taxon>
        <taxon>Teleostei</taxon>
        <taxon>Ostariophysi</taxon>
        <taxon>Cypriniformes</taxon>
        <taxon>Cyprinidae</taxon>
        <taxon>Cyprininae</taxon>
        <taxon>Sinocyclocheilus</taxon>
    </lineage>
</organism>
<dbReference type="InParanoid" id="A0A672K743"/>
<keyword evidence="2 3" id="KW-0040">ANK repeat</keyword>
<dbReference type="Proteomes" id="UP000472262">
    <property type="component" value="Unassembled WGS sequence"/>
</dbReference>
<dbReference type="PANTHER" id="PTHR24173">
    <property type="entry name" value="ANKYRIN REPEAT CONTAINING"/>
    <property type="match status" value="1"/>
</dbReference>
<dbReference type="PRINTS" id="PR01415">
    <property type="entry name" value="ANKYRIN"/>
</dbReference>
<feature type="repeat" description="ANK" evidence="3">
    <location>
        <begin position="53"/>
        <end position="85"/>
    </location>
</feature>
<dbReference type="PROSITE" id="PS50088">
    <property type="entry name" value="ANK_REPEAT"/>
    <property type="match status" value="5"/>
</dbReference>
<accession>A0A672K743</accession>
<evidence type="ECO:0000313" key="5">
    <source>
        <dbReference type="Proteomes" id="UP000472262"/>
    </source>
</evidence>
<proteinExistence type="predicted"/>
<feature type="repeat" description="ANK" evidence="3">
    <location>
        <begin position="180"/>
        <end position="212"/>
    </location>
</feature>
<keyword evidence="1" id="KW-0677">Repeat</keyword>
<evidence type="ECO:0000313" key="4">
    <source>
        <dbReference type="Ensembl" id="ENSSGRP00000006545.1"/>
    </source>
</evidence>